<evidence type="ECO:0000256" key="5">
    <source>
        <dbReference type="ARBA" id="ARBA00022603"/>
    </source>
</evidence>
<evidence type="ECO:0000259" key="11">
    <source>
        <dbReference type="Pfam" id="PF02870"/>
    </source>
</evidence>
<dbReference type="PROSITE" id="PS00374">
    <property type="entry name" value="MGMT"/>
    <property type="match status" value="1"/>
</dbReference>
<evidence type="ECO:0000256" key="6">
    <source>
        <dbReference type="ARBA" id="ARBA00022679"/>
    </source>
</evidence>
<dbReference type="Pfam" id="PF01035">
    <property type="entry name" value="DNA_binding_1"/>
    <property type="match status" value="1"/>
</dbReference>
<dbReference type="Gene3D" id="1.10.10.10">
    <property type="entry name" value="Winged helix-like DNA-binding domain superfamily/Winged helix DNA-binding domain"/>
    <property type="match status" value="1"/>
</dbReference>
<evidence type="ECO:0000259" key="10">
    <source>
        <dbReference type="Pfam" id="PF01035"/>
    </source>
</evidence>
<dbReference type="GO" id="GO:0006281">
    <property type="term" value="P:DNA repair"/>
    <property type="evidence" value="ECO:0007669"/>
    <property type="project" value="UniProtKB-KW"/>
</dbReference>
<evidence type="ECO:0000256" key="8">
    <source>
        <dbReference type="ARBA" id="ARBA00023204"/>
    </source>
</evidence>
<dbReference type="InterPro" id="IPR008332">
    <property type="entry name" value="MethylG_MeTrfase_N"/>
</dbReference>
<keyword evidence="6 12" id="KW-0808">Transferase</keyword>
<dbReference type="InterPro" id="IPR014048">
    <property type="entry name" value="MethylDNA_cys_MeTrfase_DNA-bd"/>
</dbReference>
<evidence type="ECO:0000256" key="1">
    <source>
        <dbReference type="ARBA" id="ARBA00001286"/>
    </source>
</evidence>
<dbReference type="EMBL" id="AMCI01001664">
    <property type="protein sequence ID" value="EJX04839.1"/>
    <property type="molecule type" value="Genomic_DNA"/>
</dbReference>
<dbReference type="InterPro" id="IPR036631">
    <property type="entry name" value="MGMT_N_sf"/>
</dbReference>
<dbReference type="Pfam" id="PF02870">
    <property type="entry name" value="Methyltransf_1N"/>
    <property type="match status" value="1"/>
</dbReference>
<proteinExistence type="inferred from homology"/>
<accession>J9GD90</accession>
<dbReference type="SUPFAM" id="SSF53155">
    <property type="entry name" value="Methylated DNA-protein cysteine methyltransferase domain"/>
    <property type="match status" value="1"/>
</dbReference>
<comment type="caution">
    <text evidence="12">The sequence shown here is derived from an EMBL/GenBank/DDBJ whole genome shotgun (WGS) entry which is preliminary data.</text>
</comment>
<comment type="catalytic activity">
    <reaction evidence="9">
        <text>a 6-O-methyl-2'-deoxyguanosine in DNA + L-cysteinyl-[protein] = S-methyl-L-cysteinyl-[protein] + a 2'-deoxyguanosine in DNA</text>
        <dbReference type="Rhea" id="RHEA:24000"/>
        <dbReference type="Rhea" id="RHEA-COMP:10131"/>
        <dbReference type="Rhea" id="RHEA-COMP:10132"/>
        <dbReference type="Rhea" id="RHEA-COMP:11367"/>
        <dbReference type="Rhea" id="RHEA-COMP:11368"/>
        <dbReference type="ChEBI" id="CHEBI:29950"/>
        <dbReference type="ChEBI" id="CHEBI:82612"/>
        <dbReference type="ChEBI" id="CHEBI:85445"/>
        <dbReference type="ChEBI" id="CHEBI:85448"/>
        <dbReference type="EC" id="2.1.1.63"/>
    </reaction>
</comment>
<dbReference type="GO" id="GO:0032259">
    <property type="term" value="P:methylation"/>
    <property type="evidence" value="ECO:0007669"/>
    <property type="project" value="UniProtKB-KW"/>
</dbReference>
<reference evidence="12" key="1">
    <citation type="journal article" date="2012" name="PLoS ONE">
        <title>Gene sets for utilization of primary and secondary nutrition supplies in the distal gut of endangered iberian lynx.</title>
        <authorList>
            <person name="Alcaide M."/>
            <person name="Messina E."/>
            <person name="Richter M."/>
            <person name="Bargiela R."/>
            <person name="Peplies J."/>
            <person name="Huws S.A."/>
            <person name="Newbold C.J."/>
            <person name="Golyshin P.N."/>
            <person name="Simon M.A."/>
            <person name="Lopez G."/>
            <person name="Yakimov M.M."/>
            <person name="Ferrer M."/>
        </authorList>
    </citation>
    <scope>NUCLEOTIDE SEQUENCE</scope>
</reference>
<dbReference type="NCBIfam" id="TIGR00589">
    <property type="entry name" value="ogt"/>
    <property type="match status" value="1"/>
</dbReference>
<gene>
    <name evidence="12" type="ORF">EVA_07053</name>
</gene>
<evidence type="ECO:0000313" key="12">
    <source>
        <dbReference type="EMBL" id="EJX04839.1"/>
    </source>
</evidence>
<dbReference type="CDD" id="cd06445">
    <property type="entry name" value="ATase"/>
    <property type="match status" value="1"/>
</dbReference>
<feature type="domain" description="Methylated-DNA-[protein]-cysteine S-methyltransferase DNA binding" evidence="10">
    <location>
        <begin position="92"/>
        <end position="171"/>
    </location>
</feature>
<feature type="domain" description="Methylguanine DNA methyltransferase ribonuclease-like" evidence="11">
    <location>
        <begin position="12"/>
        <end position="86"/>
    </location>
</feature>
<evidence type="ECO:0000256" key="9">
    <source>
        <dbReference type="ARBA" id="ARBA00049348"/>
    </source>
</evidence>
<keyword evidence="8" id="KW-0234">DNA repair</keyword>
<dbReference type="EC" id="2.1.1.63" evidence="3"/>
<dbReference type="PANTHER" id="PTHR10815">
    <property type="entry name" value="METHYLATED-DNA--PROTEIN-CYSTEINE METHYLTRANSFERASE"/>
    <property type="match status" value="1"/>
</dbReference>
<dbReference type="AlphaFoldDB" id="J9GD90"/>
<dbReference type="SUPFAM" id="SSF46767">
    <property type="entry name" value="Methylated DNA-protein cysteine methyltransferase, C-terminal domain"/>
    <property type="match status" value="1"/>
</dbReference>
<evidence type="ECO:0000256" key="2">
    <source>
        <dbReference type="ARBA" id="ARBA00008711"/>
    </source>
</evidence>
<evidence type="ECO:0000256" key="7">
    <source>
        <dbReference type="ARBA" id="ARBA00022763"/>
    </source>
</evidence>
<dbReference type="Gene3D" id="3.30.160.70">
    <property type="entry name" value="Methylated DNA-protein cysteine methyltransferase domain"/>
    <property type="match status" value="1"/>
</dbReference>
<comment type="catalytic activity">
    <reaction evidence="1">
        <text>a 4-O-methyl-thymidine in DNA + L-cysteinyl-[protein] = a thymidine in DNA + S-methyl-L-cysteinyl-[protein]</text>
        <dbReference type="Rhea" id="RHEA:53428"/>
        <dbReference type="Rhea" id="RHEA-COMP:10131"/>
        <dbReference type="Rhea" id="RHEA-COMP:10132"/>
        <dbReference type="Rhea" id="RHEA-COMP:13555"/>
        <dbReference type="Rhea" id="RHEA-COMP:13556"/>
        <dbReference type="ChEBI" id="CHEBI:29950"/>
        <dbReference type="ChEBI" id="CHEBI:82612"/>
        <dbReference type="ChEBI" id="CHEBI:137386"/>
        <dbReference type="ChEBI" id="CHEBI:137387"/>
        <dbReference type="EC" id="2.1.1.63"/>
    </reaction>
</comment>
<organism evidence="12">
    <name type="scientific">gut metagenome</name>
    <dbReference type="NCBI Taxonomy" id="749906"/>
    <lineage>
        <taxon>unclassified sequences</taxon>
        <taxon>metagenomes</taxon>
        <taxon>organismal metagenomes</taxon>
    </lineage>
</organism>
<comment type="similarity">
    <text evidence="2">Belongs to the MGMT family.</text>
</comment>
<name>J9GD90_9ZZZZ</name>
<dbReference type="InterPro" id="IPR001497">
    <property type="entry name" value="MethylDNA_cys_MeTrfase_AS"/>
</dbReference>
<dbReference type="InterPro" id="IPR023546">
    <property type="entry name" value="MGMT"/>
</dbReference>
<keyword evidence="7" id="KW-0227">DNA damage</keyword>
<dbReference type="InterPro" id="IPR036217">
    <property type="entry name" value="MethylDNA_cys_MeTrfase_DNAb"/>
</dbReference>
<keyword evidence="5 12" id="KW-0489">Methyltransferase</keyword>
<dbReference type="FunFam" id="1.10.10.10:FF:000214">
    <property type="entry name" value="Methylated-DNA--protein-cysteine methyltransferase"/>
    <property type="match status" value="1"/>
</dbReference>
<evidence type="ECO:0000256" key="4">
    <source>
        <dbReference type="ARBA" id="ARBA00022490"/>
    </source>
</evidence>
<keyword evidence="4" id="KW-0963">Cytoplasm</keyword>
<protein>
    <recommendedName>
        <fullName evidence="3">methylated-DNA--[protein]-cysteine S-methyltransferase</fullName>
        <ecNumber evidence="3">2.1.1.63</ecNumber>
    </recommendedName>
</protein>
<dbReference type="InterPro" id="IPR036388">
    <property type="entry name" value="WH-like_DNA-bd_sf"/>
</dbReference>
<dbReference type="GO" id="GO:0003908">
    <property type="term" value="F:methylated-DNA-[protein]-cysteine S-methyltransferase activity"/>
    <property type="evidence" value="ECO:0007669"/>
    <property type="project" value="UniProtKB-EC"/>
</dbReference>
<dbReference type="HAMAP" id="MF_00772">
    <property type="entry name" value="OGT"/>
    <property type="match status" value="1"/>
</dbReference>
<evidence type="ECO:0000256" key="3">
    <source>
        <dbReference type="ARBA" id="ARBA00011918"/>
    </source>
</evidence>
<dbReference type="PANTHER" id="PTHR10815:SF5">
    <property type="entry name" value="METHYLATED-DNA--PROTEIN-CYSTEINE METHYLTRANSFERASE"/>
    <property type="match status" value="1"/>
</dbReference>
<sequence>MDMKASKEITIKFYDSPLGTLLLGSLDDRLCLCDWRTLPHSQKIDQRLQSRLSATYRESTNPVIEWAQIQLDDYFTGKRKSFELPLYLSGTDFQLSVWNELIQIPYGNTISYAELARRIGRPTAIRAVANANNANPLSVFIPCHRVIGSNRELVGYGGGLAIKEQLLRLETGMKSLWNE</sequence>